<feature type="transmembrane region" description="Helical" evidence="7">
    <location>
        <begin position="436"/>
        <end position="454"/>
    </location>
</feature>
<feature type="transmembrane region" description="Helical" evidence="7">
    <location>
        <begin position="579"/>
        <end position="598"/>
    </location>
</feature>
<evidence type="ECO:0000256" key="4">
    <source>
        <dbReference type="ARBA" id="ARBA00022989"/>
    </source>
</evidence>
<gene>
    <name evidence="9" type="ORF">FDP41_000630</name>
</gene>
<evidence type="ECO:0000313" key="9">
    <source>
        <dbReference type="EMBL" id="KAF0984731.1"/>
    </source>
</evidence>
<dbReference type="VEuPathDB" id="AmoebaDB:NF0092580"/>
<feature type="transmembrane region" description="Helical" evidence="7">
    <location>
        <begin position="205"/>
        <end position="229"/>
    </location>
</feature>
<accession>A0A6A5CBT0</accession>
<dbReference type="PANTHER" id="PTHR19444:SF13">
    <property type="entry name" value="PROTEIN UNC-93 HOMOLOG A"/>
    <property type="match status" value="1"/>
</dbReference>
<dbReference type="GeneID" id="68107848"/>
<feature type="region of interest" description="Disordered" evidence="6">
    <location>
        <begin position="27"/>
        <end position="49"/>
    </location>
</feature>
<feature type="compositionally biased region" description="Basic and acidic residues" evidence="6">
    <location>
        <begin position="301"/>
        <end position="310"/>
    </location>
</feature>
<dbReference type="SUPFAM" id="SSF103473">
    <property type="entry name" value="MFS general substrate transporter"/>
    <property type="match status" value="2"/>
</dbReference>
<keyword evidence="3 7" id="KW-0812">Transmembrane</keyword>
<dbReference type="InterPro" id="IPR010291">
    <property type="entry name" value="Ion_channel_UNC-93"/>
</dbReference>
<keyword evidence="4 7" id="KW-1133">Transmembrane helix</keyword>
<name>A0A6A5CBT0_NAEFO</name>
<evidence type="ECO:0000313" key="10">
    <source>
        <dbReference type="Proteomes" id="UP000444721"/>
    </source>
</evidence>
<comment type="similarity">
    <text evidence="2">Belongs to the unc-93 family.</text>
</comment>
<feature type="transmembrane region" description="Helical" evidence="7">
    <location>
        <begin position="325"/>
        <end position="346"/>
    </location>
</feature>
<dbReference type="GO" id="GO:0016020">
    <property type="term" value="C:membrane"/>
    <property type="evidence" value="ECO:0007669"/>
    <property type="project" value="UniProtKB-SubCell"/>
</dbReference>
<feature type="transmembrane region" description="Helical" evidence="7">
    <location>
        <begin position="604"/>
        <end position="625"/>
    </location>
</feature>
<dbReference type="InterPro" id="IPR020846">
    <property type="entry name" value="MFS_dom"/>
</dbReference>
<sequence length="656" mass="72579">MHELEHTPGDSTANAPAHSIMKMQLTEHQQHHEQLVNDSSNSSNTDPHDASFTVSFEPEVIKMDIIQDNNAHNHSPSFDSPTKKHKLNEQFTHCPFRVSTNFFLSLCSRLSKSSFLDKGLFNVFNLGFSFFLLFCSYETTQNFLTTIREEEGFIALFVLYTAFAFASFVSPSFCTLVGEKTTIIIGSSGYILFVFSAAIESSALLYVAAAYNGFCAALLWTSQGSLLTLSANYSQQIKKAEKLVTPSTTEVSGKFQPHEKEDSNNNSNISHSFTEEDTEMVEIKLNNDEDLIENEFNTHPNTHDGSKTHSNEQTTQSVPRSVELMGVYSGIFFGIYQMNFIAGNLLAGSLISAGFSNFSIFFILGCLCVVGMISLFTIQSLKLTSPCSNTTEAESSSMNENTSPSISKKIEFVKSQGIEFLKLVKGSVFVLFSKKMLIFSLISIYSGFSASFFYGSLPPIIGKTRIGWVMICFGVMQVLCALISGKLNDFIGRRTSMVMSMVIHAIGIALSFQMVYWGRYSLKNNETEPPTEVYVLFFVTMGVFGGADAFLTNSIYSILGSRNYYKKKHTSEAFSAFRFVQSISTAVGFAFGIVLSIVTIQFLLVLSFVLCIVAFLILDGCIASVDKEKHKSTKRKTNETSGSLHDKESPQGVSAH</sequence>
<dbReference type="OMA" id="TSKCAYL"/>
<feature type="transmembrane region" description="Helical" evidence="7">
    <location>
        <begin position="119"/>
        <end position="140"/>
    </location>
</feature>
<feature type="region of interest" description="Disordered" evidence="6">
    <location>
        <begin position="294"/>
        <end position="318"/>
    </location>
</feature>
<keyword evidence="10" id="KW-1185">Reference proteome</keyword>
<evidence type="ECO:0000256" key="5">
    <source>
        <dbReference type="ARBA" id="ARBA00023136"/>
    </source>
</evidence>
<dbReference type="Pfam" id="PF05978">
    <property type="entry name" value="UNC-93"/>
    <property type="match status" value="1"/>
</dbReference>
<dbReference type="InterPro" id="IPR011701">
    <property type="entry name" value="MFS"/>
</dbReference>
<feature type="region of interest" description="Disordered" evidence="6">
    <location>
        <begin position="248"/>
        <end position="275"/>
    </location>
</feature>
<evidence type="ECO:0000256" key="1">
    <source>
        <dbReference type="ARBA" id="ARBA00004141"/>
    </source>
</evidence>
<proteinExistence type="inferred from homology"/>
<feature type="compositionally biased region" description="Polar residues" evidence="6">
    <location>
        <begin position="36"/>
        <end position="45"/>
    </location>
</feature>
<organism evidence="9 10">
    <name type="scientific">Naegleria fowleri</name>
    <name type="common">Brain eating amoeba</name>
    <dbReference type="NCBI Taxonomy" id="5763"/>
    <lineage>
        <taxon>Eukaryota</taxon>
        <taxon>Discoba</taxon>
        <taxon>Heterolobosea</taxon>
        <taxon>Tetramitia</taxon>
        <taxon>Eutetramitia</taxon>
        <taxon>Vahlkampfiidae</taxon>
        <taxon>Naegleria</taxon>
    </lineage>
</organism>
<feature type="transmembrane region" description="Helical" evidence="7">
    <location>
        <begin position="536"/>
        <end position="559"/>
    </location>
</feature>
<feature type="transmembrane region" description="Helical" evidence="7">
    <location>
        <begin position="466"/>
        <end position="485"/>
    </location>
</feature>
<reference evidence="9 10" key="1">
    <citation type="journal article" date="2019" name="Sci. Rep.">
        <title>Nanopore sequencing improves the draft genome of the human pathogenic amoeba Naegleria fowleri.</title>
        <authorList>
            <person name="Liechti N."/>
            <person name="Schurch N."/>
            <person name="Bruggmann R."/>
            <person name="Wittwer M."/>
        </authorList>
    </citation>
    <scope>NUCLEOTIDE SEQUENCE [LARGE SCALE GENOMIC DNA]</scope>
    <source>
        <strain evidence="9 10">ATCC 30894</strain>
    </source>
</reference>
<evidence type="ECO:0000256" key="2">
    <source>
        <dbReference type="ARBA" id="ARBA00009172"/>
    </source>
</evidence>
<dbReference type="OrthoDB" id="196103at2759"/>
<dbReference type="PROSITE" id="PS50850">
    <property type="entry name" value="MFS"/>
    <property type="match status" value="1"/>
</dbReference>
<dbReference type="Gene3D" id="1.20.1250.20">
    <property type="entry name" value="MFS general substrate transporter like domains"/>
    <property type="match status" value="1"/>
</dbReference>
<keyword evidence="5 7" id="KW-0472">Membrane</keyword>
<comment type="caution">
    <text evidence="9">The sequence shown here is derived from an EMBL/GenBank/DDBJ whole genome shotgun (WGS) entry which is preliminary data.</text>
</comment>
<evidence type="ECO:0000256" key="7">
    <source>
        <dbReference type="SAM" id="Phobius"/>
    </source>
</evidence>
<evidence type="ECO:0000256" key="3">
    <source>
        <dbReference type="ARBA" id="ARBA00022692"/>
    </source>
</evidence>
<dbReference type="GO" id="GO:0022857">
    <property type="term" value="F:transmembrane transporter activity"/>
    <property type="evidence" value="ECO:0007669"/>
    <property type="project" value="InterPro"/>
</dbReference>
<dbReference type="EMBL" id="VFQX01000002">
    <property type="protein sequence ID" value="KAF0984731.1"/>
    <property type="molecule type" value="Genomic_DNA"/>
</dbReference>
<feature type="transmembrane region" description="Helical" evidence="7">
    <location>
        <begin position="358"/>
        <end position="378"/>
    </location>
</feature>
<dbReference type="Proteomes" id="UP000444721">
    <property type="component" value="Unassembled WGS sequence"/>
</dbReference>
<feature type="transmembrane region" description="Helical" evidence="7">
    <location>
        <begin position="497"/>
        <end position="516"/>
    </location>
</feature>
<dbReference type="InterPro" id="IPR036259">
    <property type="entry name" value="MFS_trans_sf"/>
</dbReference>
<feature type="region of interest" description="Disordered" evidence="6">
    <location>
        <begin position="629"/>
        <end position="656"/>
    </location>
</feature>
<dbReference type="AlphaFoldDB" id="A0A6A5CBT0"/>
<feature type="domain" description="Major facilitator superfamily (MFS) profile" evidence="8">
    <location>
        <begin position="419"/>
        <end position="656"/>
    </location>
</feature>
<feature type="transmembrane region" description="Helical" evidence="7">
    <location>
        <begin position="152"/>
        <end position="169"/>
    </location>
</feature>
<dbReference type="VEuPathDB" id="AmoebaDB:NfTy_030820"/>
<dbReference type="PANTHER" id="PTHR19444">
    <property type="entry name" value="UNC-93 RELATED"/>
    <property type="match status" value="1"/>
</dbReference>
<evidence type="ECO:0000259" key="8">
    <source>
        <dbReference type="PROSITE" id="PS50850"/>
    </source>
</evidence>
<dbReference type="VEuPathDB" id="AmoebaDB:FDP41_000630"/>
<protein>
    <recommendedName>
        <fullName evidence="8">Major facilitator superfamily (MFS) profile domain-containing protein</fullName>
    </recommendedName>
</protein>
<dbReference type="RefSeq" id="XP_044569444.1">
    <property type="nucleotide sequence ID" value="XM_044709920.1"/>
</dbReference>
<dbReference type="Pfam" id="PF07690">
    <property type="entry name" value="MFS_1"/>
    <property type="match status" value="1"/>
</dbReference>
<evidence type="ECO:0000256" key="6">
    <source>
        <dbReference type="SAM" id="MobiDB-lite"/>
    </source>
</evidence>
<feature type="transmembrane region" description="Helical" evidence="7">
    <location>
        <begin position="181"/>
        <end position="199"/>
    </location>
</feature>
<dbReference type="InterPro" id="IPR051951">
    <property type="entry name" value="UNC-93_regulatory"/>
</dbReference>
<comment type="subcellular location">
    <subcellularLocation>
        <location evidence="1">Membrane</location>
        <topology evidence="1">Multi-pass membrane protein</topology>
    </subcellularLocation>
</comment>